<dbReference type="EMBL" id="CP036264">
    <property type="protein sequence ID" value="QEF97813.1"/>
    <property type="molecule type" value="Genomic_DNA"/>
</dbReference>
<dbReference type="InterPro" id="IPR009078">
    <property type="entry name" value="Ferritin-like_SF"/>
</dbReference>
<protein>
    <submittedName>
        <fullName evidence="4">DNA protection during starvation protein</fullName>
        <ecNumber evidence="4">1.16.-.-</ecNumber>
    </submittedName>
</protein>
<keyword evidence="5" id="KW-1185">Reference proteome</keyword>
<dbReference type="GO" id="GO:0008199">
    <property type="term" value="F:ferric iron binding"/>
    <property type="evidence" value="ECO:0007669"/>
    <property type="project" value="InterPro"/>
</dbReference>
<keyword evidence="4" id="KW-0560">Oxidoreductase</keyword>
<evidence type="ECO:0000313" key="5">
    <source>
        <dbReference type="Proteomes" id="UP000321353"/>
    </source>
</evidence>
<dbReference type="InterPro" id="IPR012347">
    <property type="entry name" value="Ferritin-like"/>
</dbReference>
<dbReference type="NCBIfam" id="NF006975">
    <property type="entry name" value="PRK09448.1"/>
    <property type="match status" value="1"/>
</dbReference>
<dbReference type="PROSITE" id="PS00818">
    <property type="entry name" value="DPS_1"/>
    <property type="match status" value="1"/>
</dbReference>
<dbReference type="InterPro" id="IPR023188">
    <property type="entry name" value="DPS_DNA-bd_CS"/>
</dbReference>
<accession>A0A5B9MAT6</accession>
<dbReference type="EC" id="1.16.-.-" evidence="4"/>
<gene>
    <name evidence="4" type="primary">dps_1</name>
    <name evidence="4" type="ORF">Mal15_18580</name>
</gene>
<dbReference type="SUPFAM" id="SSF47240">
    <property type="entry name" value="Ferritin-like"/>
    <property type="match status" value="1"/>
</dbReference>
<dbReference type="InterPro" id="IPR008331">
    <property type="entry name" value="Ferritin_DPS_dom"/>
</dbReference>
<dbReference type="Gene3D" id="1.20.1260.10">
    <property type="match status" value="1"/>
</dbReference>
<proteinExistence type="inferred from homology"/>
<dbReference type="InterPro" id="IPR002177">
    <property type="entry name" value="DPS_DNA-bd"/>
</dbReference>
<dbReference type="Proteomes" id="UP000321353">
    <property type="component" value="Chromosome"/>
</dbReference>
<dbReference type="PANTHER" id="PTHR42932:SF3">
    <property type="entry name" value="DNA PROTECTION DURING STARVATION PROTEIN"/>
    <property type="match status" value="1"/>
</dbReference>
<evidence type="ECO:0000313" key="4">
    <source>
        <dbReference type="EMBL" id="QEF97813.1"/>
    </source>
</evidence>
<evidence type="ECO:0000259" key="3">
    <source>
        <dbReference type="Pfam" id="PF00210"/>
    </source>
</evidence>
<organism evidence="4 5">
    <name type="scientific">Stieleria maiorica</name>
    <dbReference type="NCBI Taxonomy" id="2795974"/>
    <lineage>
        <taxon>Bacteria</taxon>
        <taxon>Pseudomonadati</taxon>
        <taxon>Planctomycetota</taxon>
        <taxon>Planctomycetia</taxon>
        <taxon>Pirellulales</taxon>
        <taxon>Pirellulaceae</taxon>
        <taxon>Stieleria</taxon>
    </lineage>
</organism>
<sequence length="165" mass="18357">MSMATATELETRIDIPLCSREPMIDLLNQQLADTFDLYSQIKQAHWNVKGMKFMSLHVLFDDLAANFDRYADDIAERATALGGLARGTARLAATNSQIDELPIEMTDGKEFVVAMADRFAAYGASSRAAIKRAEDENDAVTADLFTEITREVNKSLYFLESHLQG</sequence>
<dbReference type="CDD" id="cd01043">
    <property type="entry name" value="DPS"/>
    <property type="match status" value="1"/>
</dbReference>
<evidence type="ECO:0000256" key="1">
    <source>
        <dbReference type="ARBA" id="ARBA00009497"/>
    </source>
</evidence>
<dbReference type="KEGG" id="smam:Mal15_18580"/>
<dbReference type="Pfam" id="PF00210">
    <property type="entry name" value="Ferritin"/>
    <property type="match status" value="1"/>
</dbReference>
<dbReference type="RefSeq" id="WP_233903357.1">
    <property type="nucleotide sequence ID" value="NZ_CP036264.1"/>
</dbReference>
<evidence type="ECO:0000256" key="2">
    <source>
        <dbReference type="RuleBase" id="RU003875"/>
    </source>
</evidence>
<feature type="domain" description="Ferritin/DPS" evidence="3">
    <location>
        <begin position="24"/>
        <end position="164"/>
    </location>
</feature>
<dbReference type="PANTHER" id="PTHR42932">
    <property type="entry name" value="GENERAL STRESS PROTEIN 20U"/>
    <property type="match status" value="1"/>
</dbReference>
<comment type="similarity">
    <text evidence="1 2">Belongs to the Dps family.</text>
</comment>
<dbReference type="PRINTS" id="PR01346">
    <property type="entry name" value="HELNAPAPROT"/>
</dbReference>
<reference evidence="4 5" key="1">
    <citation type="submission" date="2019-02" db="EMBL/GenBank/DDBJ databases">
        <title>Planctomycetal bacteria perform biofilm scaping via a novel small molecule.</title>
        <authorList>
            <person name="Jeske O."/>
            <person name="Boedeker C."/>
            <person name="Wiegand S."/>
            <person name="Breitling P."/>
            <person name="Kallscheuer N."/>
            <person name="Jogler M."/>
            <person name="Rohde M."/>
            <person name="Petersen J."/>
            <person name="Medema M.H."/>
            <person name="Surup F."/>
            <person name="Jogler C."/>
        </authorList>
    </citation>
    <scope>NUCLEOTIDE SEQUENCE [LARGE SCALE GENOMIC DNA]</scope>
    <source>
        <strain evidence="4 5">Mal15</strain>
    </source>
</reference>
<dbReference type="AlphaFoldDB" id="A0A5B9MAT6"/>
<name>A0A5B9MAT6_9BACT</name>
<dbReference type="PIRSF" id="PIRSF005900">
    <property type="entry name" value="Dps"/>
    <property type="match status" value="1"/>
</dbReference>
<dbReference type="GO" id="GO:0016722">
    <property type="term" value="F:oxidoreductase activity, acting on metal ions"/>
    <property type="evidence" value="ECO:0007669"/>
    <property type="project" value="InterPro"/>
</dbReference>